<dbReference type="SUPFAM" id="SSF46689">
    <property type="entry name" value="Homeodomain-like"/>
    <property type="match status" value="1"/>
</dbReference>
<evidence type="ECO:0000256" key="2">
    <source>
        <dbReference type="ARBA" id="ARBA00023125"/>
    </source>
</evidence>
<dbReference type="PROSITE" id="PS01124">
    <property type="entry name" value="HTH_ARAC_FAMILY_2"/>
    <property type="match status" value="1"/>
</dbReference>
<evidence type="ECO:0000313" key="5">
    <source>
        <dbReference type="EMBL" id="KAA0015951.1"/>
    </source>
</evidence>
<dbReference type="InterPro" id="IPR047264">
    <property type="entry name" value="Cupin_HpaA-like_N"/>
</dbReference>
<dbReference type="InterPro" id="IPR009057">
    <property type="entry name" value="Homeodomain-like_sf"/>
</dbReference>
<proteinExistence type="predicted"/>
<keyword evidence="2" id="KW-0238">DNA-binding</keyword>
<keyword evidence="3" id="KW-0804">Transcription</keyword>
<dbReference type="EMBL" id="VTPX01000015">
    <property type="protein sequence ID" value="KAA0015951.1"/>
    <property type="molecule type" value="Genomic_DNA"/>
</dbReference>
<dbReference type="RefSeq" id="WP_149437197.1">
    <property type="nucleotide sequence ID" value="NZ_VTPX01000015.1"/>
</dbReference>
<gene>
    <name evidence="5" type="ORF">F0A16_18995</name>
</gene>
<feature type="domain" description="HTH araC/xylS-type" evidence="4">
    <location>
        <begin position="191"/>
        <end position="289"/>
    </location>
</feature>
<dbReference type="CDD" id="cd06999">
    <property type="entry name" value="cupin_HpaA-like_N"/>
    <property type="match status" value="1"/>
</dbReference>
<sequence length="292" mass="33443">MPIPTYQLYGETRHWPTPDLLHCETIAERSRLHAWHIRPHRHADLMHLLLLREGEVALRLGEMEAALDAPATICVPATVVHGFRFSPQTQGHIVTLARPLVEHLRERLPQAEVLDDAAHYPLAEQAESMPLAQLVDALDAEYRRTPAGGHDGREAMLQALIEAVTLQLWRRARRRRRFPRTGHDRGEQHLDRYQTLIETRFTRQPAIPELAAELGISDAHLNDLCRRLTGHSALQLLHARLLLEAKRQLTYTQQSIAQVSERLGFSEPTYFTRFFKRGTGMTPKAFRQRGSD</sequence>
<dbReference type="SMART" id="SM00342">
    <property type="entry name" value="HTH_ARAC"/>
    <property type="match status" value="1"/>
</dbReference>
<name>A0A640WCR9_9GAMM</name>
<dbReference type="PANTHER" id="PTHR43280:SF32">
    <property type="entry name" value="TRANSCRIPTIONAL REGULATORY PROTEIN"/>
    <property type="match status" value="1"/>
</dbReference>
<keyword evidence="6" id="KW-1185">Reference proteome</keyword>
<dbReference type="GO" id="GO:0043565">
    <property type="term" value="F:sequence-specific DNA binding"/>
    <property type="evidence" value="ECO:0007669"/>
    <property type="project" value="InterPro"/>
</dbReference>
<dbReference type="Proteomes" id="UP000466024">
    <property type="component" value="Unassembled WGS sequence"/>
</dbReference>
<evidence type="ECO:0000259" key="4">
    <source>
        <dbReference type="PROSITE" id="PS01124"/>
    </source>
</evidence>
<comment type="caution">
    <text evidence="5">The sequence shown here is derived from an EMBL/GenBank/DDBJ whole genome shotgun (WGS) entry which is preliminary data.</text>
</comment>
<dbReference type="PANTHER" id="PTHR43280">
    <property type="entry name" value="ARAC-FAMILY TRANSCRIPTIONAL REGULATOR"/>
    <property type="match status" value="1"/>
</dbReference>
<dbReference type="Gene3D" id="2.60.120.10">
    <property type="entry name" value="Jelly Rolls"/>
    <property type="match status" value="1"/>
</dbReference>
<evidence type="ECO:0000256" key="1">
    <source>
        <dbReference type="ARBA" id="ARBA00023015"/>
    </source>
</evidence>
<dbReference type="PRINTS" id="PR00032">
    <property type="entry name" value="HTHARAC"/>
</dbReference>
<dbReference type="InterPro" id="IPR011051">
    <property type="entry name" value="RmlC_Cupin_sf"/>
</dbReference>
<dbReference type="GO" id="GO:0003700">
    <property type="term" value="F:DNA-binding transcription factor activity"/>
    <property type="evidence" value="ECO:0007669"/>
    <property type="project" value="InterPro"/>
</dbReference>
<reference evidence="5 6" key="1">
    <citation type="submission" date="2019-08" db="EMBL/GenBank/DDBJ databases">
        <title>Bioinformatics analysis of the strain L3 and L5.</title>
        <authorList>
            <person name="Li X."/>
        </authorList>
    </citation>
    <scope>NUCLEOTIDE SEQUENCE [LARGE SCALE GENOMIC DNA]</scope>
    <source>
        <strain evidence="5 6">L3</strain>
    </source>
</reference>
<dbReference type="InterPro" id="IPR018060">
    <property type="entry name" value="HTH_AraC"/>
</dbReference>
<dbReference type="InterPro" id="IPR020449">
    <property type="entry name" value="Tscrpt_reg_AraC-type_HTH"/>
</dbReference>
<protein>
    <submittedName>
        <fullName evidence="5">Helix-turn-helix domain-containing protein</fullName>
    </submittedName>
</protein>
<dbReference type="Gene3D" id="1.10.10.60">
    <property type="entry name" value="Homeodomain-like"/>
    <property type="match status" value="1"/>
</dbReference>
<evidence type="ECO:0000313" key="6">
    <source>
        <dbReference type="Proteomes" id="UP000466024"/>
    </source>
</evidence>
<dbReference type="SUPFAM" id="SSF51182">
    <property type="entry name" value="RmlC-like cupins"/>
    <property type="match status" value="1"/>
</dbReference>
<dbReference type="Pfam" id="PF12833">
    <property type="entry name" value="HTH_18"/>
    <property type="match status" value="1"/>
</dbReference>
<keyword evidence="1" id="KW-0805">Transcription regulation</keyword>
<evidence type="ECO:0000256" key="3">
    <source>
        <dbReference type="ARBA" id="ARBA00023163"/>
    </source>
</evidence>
<organism evidence="5 6">
    <name type="scientific">Salinicola corii</name>
    <dbReference type="NCBI Taxonomy" id="2606937"/>
    <lineage>
        <taxon>Bacteria</taxon>
        <taxon>Pseudomonadati</taxon>
        <taxon>Pseudomonadota</taxon>
        <taxon>Gammaproteobacteria</taxon>
        <taxon>Oceanospirillales</taxon>
        <taxon>Halomonadaceae</taxon>
        <taxon>Salinicola</taxon>
    </lineage>
</organism>
<accession>A0A640WCR9</accession>
<dbReference type="AlphaFoldDB" id="A0A640WCR9"/>
<dbReference type="InterPro" id="IPR014710">
    <property type="entry name" value="RmlC-like_jellyroll"/>
</dbReference>